<dbReference type="GO" id="GO:0016020">
    <property type="term" value="C:membrane"/>
    <property type="evidence" value="ECO:0007669"/>
    <property type="project" value="UniProtKB-SubCell"/>
</dbReference>
<dbReference type="AlphaFoldDB" id="A0A1B0FDG6"/>
<feature type="transmembrane region" description="Helical" evidence="12">
    <location>
        <begin position="454"/>
        <end position="475"/>
    </location>
</feature>
<feature type="transmembrane region" description="Helical" evidence="12">
    <location>
        <begin position="378"/>
        <end position="397"/>
    </location>
</feature>
<dbReference type="EMBL" id="CCAG010019806">
    <property type="status" value="NOT_ANNOTATED_CDS"/>
    <property type="molecule type" value="Genomic_DNA"/>
</dbReference>
<dbReference type="InterPro" id="IPR001516">
    <property type="entry name" value="Proton_antipo_N"/>
</dbReference>
<dbReference type="InterPro" id="IPR003945">
    <property type="entry name" value="NU5C-like"/>
</dbReference>
<dbReference type="NCBIfam" id="NF005141">
    <property type="entry name" value="PRK06590.1"/>
    <property type="match status" value="1"/>
</dbReference>
<proteinExistence type="inferred from homology"/>
<dbReference type="EC" id="7.1.1.2" evidence="4"/>
<dbReference type="PANTHER" id="PTHR42829">
    <property type="entry name" value="NADH-UBIQUINONE OXIDOREDUCTASE CHAIN 5"/>
    <property type="match status" value="1"/>
</dbReference>
<dbReference type="VEuPathDB" id="VectorBase:GMOY001644"/>
<feature type="transmembrane region" description="Helical" evidence="12">
    <location>
        <begin position="412"/>
        <end position="433"/>
    </location>
</feature>
<dbReference type="GO" id="GO:0003954">
    <property type="term" value="F:NADH dehydrogenase activity"/>
    <property type="evidence" value="ECO:0007669"/>
    <property type="project" value="TreeGrafter"/>
</dbReference>
<feature type="chain" id="PRO_5008407337" description="NADH-ubiquinone oxidoreductase chain 5" evidence="13">
    <location>
        <begin position="20"/>
        <end position="1118"/>
    </location>
</feature>
<evidence type="ECO:0000256" key="7">
    <source>
        <dbReference type="ARBA" id="ARBA00022982"/>
    </source>
</evidence>
<evidence type="ECO:0000259" key="14">
    <source>
        <dbReference type="Pfam" id="PF00361"/>
    </source>
</evidence>
<evidence type="ECO:0000256" key="13">
    <source>
        <dbReference type="SAM" id="SignalP"/>
    </source>
</evidence>
<keyword evidence="8 12" id="KW-1133">Transmembrane helix</keyword>
<comment type="function">
    <text evidence="1">Core subunit of the mitochondrial membrane respiratory chain NADH dehydrogenase (Complex I) that is believed to belong to the minimal assembly required for catalysis. Complex I functions in the transfer of electrons from NADH to the respiratory chain. The immediate electron acceptor for the enzyme is believed to be ubiquinone.</text>
</comment>
<evidence type="ECO:0000256" key="11">
    <source>
        <dbReference type="ARBA" id="ARBA00049551"/>
    </source>
</evidence>
<evidence type="ECO:0000256" key="5">
    <source>
        <dbReference type="ARBA" id="ARBA00021096"/>
    </source>
</evidence>
<protein>
    <recommendedName>
        <fullName evidence="5">NADH-ubiquinone oxidoreductase chain 5</fullName>
        <ecNumber evidence="4">7.1.1.2</ecNumber>
    </recommendedName>
    <alternativeName>
        <fullName evidence="10">NADH dehydrogenase subunit 5</fullName>
    </alternativeName>
</protein>
<evidence type="ECO:0000256" key="8">
    <source>
        <dbReference type="ARBA" id="ARBA00022989"/>
    </source>
</evidence>
<keyword evidence="6 12" id="KW-0812">Transmembrane</keyword>
<organism evidence="16 17">
    <name type="scientific">Glossina morsitans morsitans</name>
    <name type="common">Savannah tsetse fly</name>
    <dbReference type="NCBI Taxonomy" id="37546"/>
    <lineage>
        <taxon>Eukaryota</taxon>
        <taxon>Metazoa</taxon>
        <taxon>Ecdysozoa</taxon>
        <taxon>Arthropoda</taxon>
        <taxon>Hexapoda</taxon>
        <taxon>Insecta</taxon>
        <taxon>Pterygota</taxon>
        <taxon>Neoptera</taxon>
        <taxon>Endopterygota</taxon>
        <taxon>Diptera</taxon>
        <taxon>Brachycera</taxon>
        <taxon>Muscomorpha</taxon>
        <taxon>Hippoboscoidea</taxon>
        <taxon>Glossinidae</taxon>
        <taxon>Glossina</taxon>
    </lineage>
</organism>
<dbReference type="EnsemblMetazoa" id="GMOY001644-RA">
    <property type="protein sequence ID" value="GMOY001644-PA"/>
    <property type="gene ID" value="GMOY001644"/>
</dbReference>
<keyword evidence="9 12" id="KW-0472">Membrane</keyword>
<feature type="signal peptide" evidence="13">
    <location>
        <begin position="1"/>
        <end position="19"/>
    </location>
</feature>
<feature type="transmembrane region" description="Helical" evidence="12">
    <location>
        <begin position="340"/>
        <end position="357"/>
    </location>
</feature>
<accession>A0A1B0FDG6</accession>
<dbReference type="InterPro" id="IPR010227">
    <property type="entry name" value="NADH_Q_OxRdtase_chainM/4"/>
</dbReference>
<dbReference type="PRINTS" id="PR01434">
    <property type="entry name" value="NADHDHGNASE5"/>
</dbReference>
<evidence type="ECO:0000256" key="3">
    <source>
        <dbReference type="ARBA" id="ARBA00009025"/>
    </source>
</evidence>
<dbReference type="GO" id="GO:0015990">
    <property type="term" value="P:electron transport coupled proton transport"/>
    <property type="evidence" value="ECO:0007669"/>
    <property type="project" value="TreeGrafter"/>
</dbReference>
<feature type="transmembrane region" description="Helical" evidence="12">
    <location>
        <begin position="283"/>
        <end position="301"/>
    </location>
</feature>
<keyword evidence="13" id="KW-0732">Signal</keyword>
<dbReference type="STRING" id="37546.A0A1B0FDG6"/>
<dbReference type="EMBL" id="CCAG010019805">
    <property type="status" value="NOT_ANNOTATED_CDS"/>
    <property type="molecule type" value="Genomic_DNA"/>
</dbReference>
<feature type="transmembrane region" description="Helical" evidence="12">
    <location>
        <begin position="495"/>
        <end position="519"/>
    </location>
</feature>
<evidence type="ECO:0000256" key="9">
    <source>
        <dbReference type="ARBA" id="ARBA00023136"/>
    </source>
</evidence>
<evidence type="ECO:0000256" key="1">
    <source>
        <dbReference type="ARBA" id="ARBA00003257"/>
    </source>
</evidence>
<name>A0A1B0FDG6_GLOMM</name>
<evidence type="ECO:0000256" key="2">
    <source>
        <dbReference type="ARBA" id="ARBA00004141"/>
    </source>
</evidence>
<dbReference type="GO" id="GO:0042773">
    <property type="term" value="P:ATP synthesis coupled electron transport"/>
    <property type="evidence" value="ECO:0007669"/>
    <property type="project" value="InterPro"/>
</dbReference>
<dbReference type="NCBIfam" id="TIGR01974">
    <property type="entry name" value="NDH_I_L"/>
    <property type="match status" value="1"/>
</dbReference>
<comment type="subcellular location">
    <subcellularLocation>
        <location evidence="2">Membrane</location>
        <topology evidence="2">Multi-pass membrane protein</topology>
    </subcellularLocation>
</comment>
<dbReference type="Pfam" id="PF00361">
    <property type="entry name" value="Proton_antipo_M"/>
    <property type="match status" value="2"/>
</dbReference>
<feature type="transmembrane region" description="Helical" evidence="12">
    <location>
        <begin position="595"/>
        <end position="615"/>
    </location>
</feature>
<keyword evidence="7" id="KW-0813">Transport</keyword>
<evidence type="ECO:0000256" key="10">
    <source>
        <dbReference type="ARBA" id="ARBA00031027"/>
    </source>
</evidence>
<feature type="transmembrane region" description="Helical" evidence="12">
    <location>
        <begin position="164"/>
        <end position="186"/>
    </location>
</feature>
<evidence type="ECO:0000313" key="16">
    <source>
        <dbReference type="EnsemblMetazoa" id="GMOY001644-PA"/>
    </source>
</evidence>
<keyword evidence="7" id="KW-0249">Electron transport</keyword>
<feature type="domain" description="NADH-Ubiquinone oxidoreductase (complex I) chain 5 N-terminal" evidence="15">
    <location>
        <begin position="64"/>
        <end position="111"/>
    </location>
</feature>
<reference evidence="16" key="1">
    <citation type="submission" date="2020-05" db="UniProtKB">
        <authorList>
            <consortium name="EnsemblMetazoa"/>
        </authorList>
    </citation>
    <scope>IDENTIFICATION</scope>
    <source>
        <strain evidence="16">Yale</strain>
    </source>
</reference>
<keyword evidence="17" id="KW-1185">Reference proteome</keyword>
<feature type="transmembrane region" description="Helical" evidence="12">
    <location>
        <begin position="862"/>
        <end position="887"/>
    </location>
</feature>
<comment type="similarity">
    <text evidence="3">Belongs to the complex I subunit 4 family.</text>
</comment>
<feature type="transmembrane region" description="Helical" evidence="12">
    <location>
        <begin position="133"/>
        <end position="152"/>
    </location>
</feature>
<dbReference type="InterPro" id="IPR001750">
    <property type="entry name" value="ND/Mrp_TM"/>
</dbReference>
<feature type="transmembrane region" description="Helical" evidence="12">
    <location>
        <begin position="540"/>
        <end position="562"/>
    </location>
</feature>
<evidence type="ECO:0000256" key="6">
    <source>
        <dbReference type="ARBA" id="ARBA00022692"/>
    </source>
</evidence>
<feature type="transmembrane region" description="Helical" evidence="12">
    <location>
        <begin position="79"/>
        <end position="98"/>
    </location>
</feature>
<sequence length="1118" mass="125578">MTYILKLIVFLPLFGSLFAALFRKDVCGQLVTTAGIGISAVLSWYVFLTFSENYHLVLFPLFSLSVLKVNWAISVDALSSLMLIVITTVSLVVHLYSVGYMEHDKGKSRFFSYLSLFTFCMIVLVVSDNFVQLFFGWEGVGLCSYLLIGFWFQKYSANNAAIKAFVVNRVGDFALLIGIFLIYYTFHSLNFTEVFDTTDLLGTQNIRAFCCEFKVTHIICILLFIGCMGKSAQLGLHVWLPDAMEGPTPVSALIHAATMVTAGILLVAKCSPLFELSNVARELIVIVGALTAFFAATVAITQNDIKKIIAYSTCSQLGYMFMACGLSAYNVAIFHLMTQAFLKALLFLGAGNVIHAMQHEQNIQKMGNCWKKIPCTYALMWIGSLALSGIFPFAGFYSNDLIIEHAYSSDSFAFVISLVVAFFTAFYSWRLLLLVFHSQKQSKINIHEAPKIMLIPLLILAFGSVFSGIWGANILNITSNAFWKSSLVMIDEHGVYNFFIKLLPTLASLSGIALAYLIYQYQVIRQIKSKFLLKFLQNKWYFDEVYEFVIIAPIRFISRLLWKFDVKAIDSFGPNGVLRLVNECSKSSIKLQTGYVLLLSIFLLPLIGALILSLIRINHQSIHLRFLALFFAVLPFLLSIVACIEFDYNNADFQFVSHPIRNVGIGIDGISLLFLLLTTFLFVICILYNCKMSYTTLKAYMALFLLLESFVVGFFVSLNAISFYVFFEAVLIPMFFIIGIWGGKHRVYVTFKLFLYTLTGSLLFLLGFVYIYNIFGTFIYKYTNIQKLATLVPSLDIEVQSLLWIAFFISFAIKTPMFPFHTWLPDAHVQSPTSGSVILVGLLIKMGGYGFLRFSISMLPQASLYFSNFVVVLSIIAVIYASLVAFAQDDIKKLIAYSSIAHMGIVTAGLFSFCEEGVLGSTFQMISHGLISAALFLCVGMLYTRTGTLEIAKYFGIVNTMPKFGFMFILFSMDSIWLPGTSGFAGEFLAMVGMLKSIGFFTGFIALGTILSAVYMLNLCKQIIWGARNGKNQFSGNQCKTNKLRKQWLFDGFYAIRKMWLTRAFKMNEQISVKLACKLYEGIFADIDESGKLVLQQKDESLIYFDAESLKDNNEEET</sequence>
<feature type="transmembrane region" description="Helical" evidence="12">
    <location>
        <begin position="627"/>
        <end position="649"/>
    </location>
</feature>
<dbReference type="Proteomes" id="UP000092444">
    <property type="component" value="Unassembled WGS sequence"/>
</dbReference>
<evidence type="ECO:0000259" key="15">
    <source>
        <dbReference type="Pfam" id="PF00662"/>
    </source>
</evidence>
<feature type="transmembrane region" description="Helical" evidence="12">
    <location>
        <begin position="964"/>
        <end position="986"/>
    </location>
</feature>
<feature type="transmembrane region" description="Helical" evidence="12">
    <location>
        <begin position="697"/>
        <end position="715"/>
    </location>
</feature>
<feature type="transmembrane region" description="Helical" evidence="12">
    <location>
        <begin position="894"/>
        <end position="913"/>
    </location>
</feature>
<feature type="transmembrane region" description="Helical" evidence="12">
    <location>
        <begin position="110"/>
        <end position="127"/>
    </location>
</feature>
<feature type="domain" description="NADH:quinone oxidoreductase/Mrp antiporter transmembrane" evidence="14">
    <location>
        <begin position="718"/>
        <end position="1006"/>
    </location>
</feature>
<feature type="domain" description="NADH:quinone oxidoreductase/Mrp antiporter transmembrane" evidence="14">
    <location>
        <begin position="127"/>
        <end position="423"/>
    </location>
</feature>
<comment type="catalytic activity">
    <reaction evidence="11">
        <text>a ubiquinone + NADH + 5 H(+)(in) = a ubiquinol + NAD(+) + 4 H(+)(out)</text>
        <dbReference type="Rhea" id="RHEA:29091"/>
        <dbReference type="Rhea" id="RHEA-COMP:9565"/>
        <dbReference type="Rhea" id="RHEA-COMP:9566"/>
        <dbReference type="ChEBI" id="CHEBI:15378"/>
        <dbReference type="ChEBI" id="CHEBI:16389"/>
        <dbReference type="ChEBI" id="CHEBI:17976"/>
        <dbReference type="ChEBI" id="CHEBI:57540"/>
        <dbReference type="ChEBI" id="CHEBI:57945"/>
        <dbReference type="EC" id="7.1.1.2"/>
    </reaction>
</comment>
<dbReference type="Pfam" id="PF00662">
    <property type="entry name" value="Proton_antipo_N"/>
    <property type="match status" value="1"/>
</dbReference>
<evidence type="ECO:0000256" key="12">
    <source>
        <dbReference type="SAM" id="Phobius"/>
    </source>
</evidence>
<dbReference type="Gene3D" id="1.20.5.2700">
    <property type="match status" value="1"/>
</dbReference>
<evidence type="ECO:0000256" key="4">
    <source>
        <dbReference type="ARBA" id="ARBA00012944"/>
    </source>
</evidence>
<evidence type="ECO:0000313" key="17">
    <source>
        <dbReference type="Proteomes" id="UP000092444"/>
    </source>
</evidence>
<feature type="transmembrane region" description="Helical" evidence="12">
    <location>
        <begin position="669"/>
        <end position="690"/>
    </location>
</feature>
<dbReference type="PRINTS" id="PR01435">
    <property type="entry name" value="NPOXDRDTASE5"/>
</dbReference>
<dbReference type="GO" id="GO:0008137">
    <property type="term" value="F:NADH dehydrogenase (ubiquinone) activity"/>
    <property type="evidence" value="ECO:0007669"/>
    <property type="project" value="UniProtKB-EC"/>
</dbReference>
<dbReference type="InterPro" id="IPR018393">
    <property type="entry name" value="NADHpl_OxRdtase_5_subgr"/>
</dbReference>
<feature type="transmembrane region" description="Helical" evidence="12">
    <location>
        <begin position="29"/>
        <end position="47"/>
    </location>
</feature>
<dbReference type="PANTHER" id="PTHR42829:SF2">
    <property type="entry name" value="NADH-UBIQUINONE OXIDOREDUCTASE CHAIN 5"/>
    <property type="match status" value="1"/>
</dbReference>
<dbReference type="NCBIfam" id="TIGR01972">
    <property type="entry name" value="NDH_I_M"/>
    <property type="match status" value="1"/>
</dbReference>
<feature type="transmembrane region" description="Helical" evidence="12">
    <location>
        <begin position="250"/>
        <end position="268"/>
    </location>
</feature>
<feature type="transmembrane region" description="Helical" evidence="12">
    <location>
        <begin position="753"/>
        <end position="782"/>
    </location>
</feature>
<feature type="transmembrane region" description="Helical" evidence="12">
    <location>
        <begin position="925"/>
        <end position="943"/>
    </location>
</feature>
<feature type="transmembrane region" description="Helical" evidence="12">
    <location>
        <begin position="836"/>
        <end position="856"/>
    </location>
</feature>
<feature type="transmembrane region" description="Helical" evidence="12">
    <location>
        <begin position="54"/>
        <end position="73"/>
    </location>
</feature>
<feature type="transmembrane region" description="Helical" evidence="12">
    <location>
        <begin position="802"/>
        <end position="824"/>
    </location>
</feature>
<feature type="transmembrane region" description="Helical" evidence="12">
    <location>
        <begin position="998"/>
        <end position="1018"/>
    </location>
</feature>
<feature type="transmembrane region" description="Helical" evidence="12">
    <location>
        <begin position="721"/>
        <end position="741"/>
    </location>
</feature>